<organism evidence="4 5">
    <name type="scientific">Sesamum alatum</name>
    <dbReference type="NCBI Taxonomy" id="300844"/>
    <lineage>
        <taxon>Eukaryota</taxon>
        <taxon>Viridiplantae</taxon>
        <taxon>Streptophyta</taxon>
        <taxon>Embryophyta</taxon>
        <taxon>Tracheophyta</taxon>
        <taxon>Spermatophyta</taxon>
        <taxon>Magnoliopsida</taxon>
        <taxon>eudicotyledons</taxon>
        <taxon>Gunneridae</taxon>
        <taxon>Pentapetalae</taxon>
        <taxon>asterids</taxon>
        <taxon>lamiids</taxon>
        <taxon>Lamiales</taxon>
        <taxon>Pedaliaceae</taxon>
        <taxon>Sesamum</taxon>
    </lineage>
</organism>
<dbReference type="GO" id="GO:0005524">
    <property type="term" value="F:ATP binding"/>
    <property type="evidence" value="ECO:0007669"/>
    <property type="project" value="UniProtKB-UniRule"/>
</dbReference>
<feature type="region of interest" description="Disordered" evidence="2">
    <location>
        <begin position="1"/>
        <end position="41"/>
    </location>
</feature>
<dbReference type="Proteomes" id="UP001293254">
    <property type="component" value="Unassembled WGS sequence"/>
</dbReference>
<protein>
    <submittedName>
        <fullName evidence="4">Serine/threonine-protein kinase PBL15</fullName>
    </submittedName>
</protein>
<keyword evidence="3" id="KW-0812">Transmembrane</keyword>
<keyword evidence="1" id="KW-0547">Nucleotide-binding</keyword>
<dbReference type="InterPro" id="IPR017441">
    <property type="entry name" value="Protein_kinase_ATP_BS"/>
</dbReference>
<accession>A0AAE2CA02</accession>
<keyword evidence="1" id="KW-0067">ATP-binding</keyword>
<evidence type="ECO:0000256" key="2">
    <source>
        <dbReference type="SAM" id="MobiDB-lite"/>
    </source>
</evidence>
<dbReference type="PANTHER" id="PTHR34672">
    <property type="entry name" value="POLLEN-SPECIFIC ARABINOGALACTA PROTEIN BAN102"/>
    <property type="match status" value="1"/>
</dbReference>
<feature type="transmembrane region" description="Helical" evidence="3">
    <location>
        <begin position="201"/>
        <end position="223"/>
    </location>
</feature>
<feature type="binding site" evidence="1">
    <location>
        <position position="133"/>
    </location>
    <ligand>
        <name>ATP</name>
        <dbReference type="ChEBI" id="CHEBI:30616"/>
    </ligand>
</feature>
<evidence type="ECO:0000313" key="5">
    <source>
        <dbReference type="Proteomes" id="UP001293254"/>
    </source>
</evidence>
<keyword evidence="5" id="KW-1185">Reference proteome</keyword>
<dbReference type="EMBL" id="JACGWO010000012">
    <property type="protein sequence ID" value="KAK4414441.1"/>
    <property type="molecule type" value="Genomic_DNA"/>
</dbReference>
<dbReference type="PANTHER" id="PTHR34672:SF2">
    <property type="entry name" value="ARABINOGALACTAN PROTEIN 23"/>
    <property type="match status" value="1"/>
</dbReference>
<evidence type="ECO:0000256" key="1">
    <source>
        <dbReference type="PROSITE-ProRule" id="PRU10141"/>
    </source>
</evidence>
<dbReference type="PROSITE" id="PS00107">
    <property type="entry name" value="PROTEIN_KINASE_ATP"/>
    <property type="match status" value="1"/>
</dbReference>
<reference evidence="4" key="2">
    <citation type="journal article" date="2024" name="Plant">
        <title>Genomic evolution and insights into agronomic trait innovations of Sesamum species.</title>
        <authorList>
            <person name="Miao H."/>
            <person name="Wang L."/>
            <person name="Qu L."/>
            <person name="Liu H."/>
            <person name="Sun Y."/>
            <person name="Le M."/>
            <person name="Wang Q."/>
            <person name="Wei S."/>
            <person name="Zheng Y."/>
            <person name="Lin W."/>
            <person name="Duan Y."/>
            <person name="Cao H."/>
            <person name="Xiong S."/>
            <person name="Wang X."/>
            <person name="Wei L."/>
            <person name="Li C."/>
            <person name="Ma Q."/>
            <person name="Ju M."/>
            <person name="Zhao R."/>
            <person name="Li G."/>
            <person name="Mu C."/>
            <person name="Tian Q."/>
            <person name="Mei H."/>
            <person name="Zhang T."/>
            <person name="Gao T."/>
            <person name="Zhang H."/>
        </authorList>
    </citation>
    <scope>NUCLEOTIDE SEQUENCE</scope>
    <source>
        <strain evidence="4">3651</strain>
    </source>
</reference>
<dbReference type="GO" id="GO:0016301">
    <property type="term" value="F:kinase activity"/>
    <property type="evidence" value="ECO:0007669"/>
    <property type="project" value="UniProtKB-KW"/>
</dbReference>
<dbReference type="AlphaFoldDB" id="A0AAE2CA02"/>
<keyword evidence="4" id="KW-0808">Transferase</keyword>
<feature type="transmembrane region" description="Helical" evidence="3">
    <location>
        <begin position="153"/>
        <end position="171"/>
    </location>
</feature>
<reference evidence="4" key="1">
    <citation type="submission" date="2020-06" db="EMBL/GenBank/DDBJ databases">
        <authorList>
            <person name="Li T."/>
            <person name="Hu X."/>
            <person name="Zhang T."/>
            <person name="Song X."/>
            <person name="Zhang H."/>
            <person name="Dai N."/>
            <person name="Sheng W."/>
            <person name="Hou X."/>
            <person name="Wei L."/>
        </authorList>
    </citation>
    <scope>NUCLEOTIDE SEQUENCE</scope>
    <source>
        <strain evidence="4">3651</strain>
        <tissue evidence="4">Leaf</tissue>
    </source>
</reference>
<sequence length="225" mass="24126">MKDPKFKKQQPWTWRQATTTQPMTKPFLESSAVARPRSQSSLRTLPVERPCHRSESCRSRCELGLEFAEDQRGPGVVFRWKFVQLSVARAVGGMMKNFSSNFLLGDGGFGRVHKGYVDESLRPRLEAQLVAVKILRSISFALAAAAAMDMRKIALVALIVIATISSVVAAADHADAHAPAAAPTSDAAAPSHEAAAPANNAIAALPAVGSLIGASILSFFALYMH</sequence>
<dbReference type="InterPro" id="IPR044702">
    <property type="entry name" value="AGP23/40"/>
</dbReference>
<comment type="caution">
    <text evidence="4">The sequence shown here is derived from an EMBL/GenBank/DDBJ whole genome shotgun (WGS) entry which is preliminary data.</text>
</comment>
<keyword evidence="4" id="KW-0418">Kinase</keyword>
<keyword evidence="3" id="KW-0472">Membrane</keyword>
<name>A0AAE2CA02_9LAMI</name>
<gene>
    <name evidence="4" type="ORF">Salat_2857100</name>
</gene>
<evidence type="ECO:0000256" key="3">
    <source>
        <dbReference type="SAM" id="Phobius"/>
    </source>
</evidence>
<evidence type="ECO:0000313" key="4">
    <source>
        <dbReference type="EMBL" id="KAK4414441.1"/>
    </source>
</evidence>
<feature type="compositionally biased region" description="Polar residues" evidence="2">
    <location>
        <begin position="10"/>
        <end position="23"/>
    </location>
</feature>
<keyword evidence="3" id="KW-1133">Transmembrane helix</keyword>
<proteinExistence type="predicted"/>